<evidence type="ECO:0000256" key="8">
    <source>
        <dbReference type="HAMAP-Rule" id="MF_00140"/>
    </source>
</evidence>
<dbReference type="CDD" id="cd00806">
    <property type="entry name" value="TrpRS_core"/>
    <property type="match status" value="1"/>
</dbReference>
<feature type="binding site" evidence="8">
    <location>
        <position position="137"/>
    </location>
    <ligand>
        <name>L-tryptophan</name>
        <dbReference type="ChEBI" id="CHEBI:57912"/>
    </ligand>
</feature>
<dbReference type="EMBL" id="JBHRYJ010000001">
    <property type="protein sequence ID" value="MFC3675252.1"/>
    <property type="molecule type" value="Genomic_DNA"/>
</dbReference>
<keyword evidence="6 8" id="KW-0030">Aminoacyl-tRNA synthetase</keyword>
<dbReference type="RefSeq" id="WP_379723465.1">
    <property type="nucleotide sequence ID" value="NZ_JBHRYJ010000001.1"/>
</dbReference>
<comment type="caution">
    <text evidence="10">The sequence shown here is derived from an EMBL/GenBank/DDBJ whole genome shotgun (WGS) entry which is preliminary data.</text>
</comment>
<feature type="binding site" evidence="8">
    <location>
        <begin position="198"/>
        <end position="202"/>
    </location>
    <ligand>
        <name>ATP</name>
        <dbReference type="ChEBI" id="CHEBI:30616"/>
    </ligand>
</feature>
<comment type="catalytic activity">
    <reaction evidence="7 8">
        <text>tRNA(Trp) + L-tryptophan + ATP = L-tryptophyl-tRNA(Trp) + AMP + diphosphate + H(+)</text>
        <dbReference type="Rhea" id="RHEA:24080"/>
        <dbReference type="Rhea" id="RHEA-COMP:9671"/>
        <dbReference type="Rhea" id="RHEA-COMP:9705"/>
        <dbReference type="ChEBI" id="CHEBI:15378"/>
        <dbReference type="ChEBI" id="CHEBI:30616"/>
        <dbReference type="ChEBI" id="CHEBI:33019"/>
        <dbReference type="ChEBI" id="CHEBI:57912"/>
        <dbReference type="ChEBI" id="CHEBI:78442"/>
        <dbReference type="ChEBI" id="CHEBI:78535"/>
        <dbReference type="ChEBI" id="CHEBI:456215"/>
        <dbReference type="EC" id="6.1.1.2"/>
    </reaction>
</comment>
<name>A0ABV7VEM2_9PROT</name>
<sequence>MAFQRRIFSGIQPTGNLHLGNYLGAVRNWVALQNEFECIFCMVDMHAITASLLDPDDLRRSTRELAAAMIASGIDPRKNILFNQSQNPDHATLAWIFNCIARMGWMNRMTQFKEKAGKDRENVSLGLFAYPALMAADILVYKATHVPVGEDQKQHLELARDIAQKFNFDYQKEFFPLTEPLIYGPATRVMSLRDGAKKMSKSDPSDQSRINLTDTADMIADKIKRAKTDPNPLPDTVEGLEGRPEAENLMGIYAALGGMTIEQAVADCAGKGFAEFKKLLTEVAVTVLGPITAEMRRLTDDTTYVDGILRDGGERARALSAPIIAEVYDTVGFLRP</sequence>
<dbReference type="PANTHER" id="PTHR43766">
    <property type="entry name" value="TRYPTOPHAN--TRNA LIGASE, MITOCHONDRIAL"/>
    <property type="match status" value="1"/>
</dbReference>
<protein>
    <recommendedName>
        <fullName evidence="8">Tryptophan--tRNA ligase</fullName>
        <ecNumber evidence="8">6.1.1.2</ecNumber>
    </recommendedName>
    <alternativeName>
        <fullName evidence="8">Tryptophanyl-tRNA synthetase</fullName>
        <shortName evidence="8">TrpRS</shortName>
    </alternativeName>
</protein>
<evidence type="ECO:0000256" key="4">
    <source>
        <dbReference type="ARBA" id="ARBA00022840"/>
    </source>
</evidence>
<gene>
    <name evidence="8 10" type="primary">trpS</name>
    <name evidence="10" type="ORF">ACFOOQ_06845</name>
</gene>
<dbReference type="EC" id="6.1.1.2" evidence="8"/>
<organism evidence="10 11">
    <name type="scientific">Ferrovibrio xuzhouensis</name>
    <dbReference type="NCBI Taxonomy" id="1576914"/>
    <lineage>
        <taxon>Bacteria</taxon>
        <taxon>Pseudomonadati</taxon>
        <taxon>Pseudomonadota</taxon>
        <taxon>Alphaproteobacteria</taxon>
        <taxon>Rhodospirillales</taxon>
        <taxon>Rhodospirillaceae</taxon>
        <taxon>Ferrovibrio</taxon>
    </lineage>
</organism>
<evidence type="ECO:0000256" key="6">
    <source>
        <dbReference type="ARBA" id="ARBA00023146"/>
    </source>
</evidence>
<keyword evidence="8" id="KW-0963">Cytoplasm</keyword>
<dbReference type="InterPro" id="IPR001412">
    <property type="entry name" value="aa-tRNA-synth_I_CS"/>
</dbReference>
<evidence type="ECO:0000313" key="10">
    <source>
        <dbReference type="EMBL" id="MFC3675252.1"/>
    </source>
</evidence>
<evidence type="ECO:0000256" key="7">
    <source>
        <dbReference type="ARBA" id="ARBA00049929"/>
    </source>
</evidence>
<keyword evidence="2 8" id="KW-0436">Ligase</keyword>
<comment type="subunit">
    <text evidence="8">Homodimer.</text>
</comment>
<dbReference type="Gene3D" id="1.10.240.10">
    <property type="entry name" value="Tyrosyl-Transfer RNA Synthetase"/>
    <property type="match status" value="1"/>
</dbReference>
<dbReference type="PROSITE" id="PS00178">
    <property type="entry name" value="AA_TRNA_LIGASE_I"/>
    <property type="match status" value="1"/>
</dbReference>
<feature type="short sequence motif" description="'KMSKS' region" evidence="8">
    <location>
        <begin position="198"/>
        <end position="202"/>
    </location>
</feature>
<proteinExistence type="inferred from homology"/>
<evidence type="ECO:0000256" key="3">
    <source>
        <dbReference type="ARBA" id="ARBA00022741"/>
    </source>
</evidence>
<dbReference type="HAMAP" id="MF_00140_B">
    <property type="entry name" value="Trp_tRNA_synth_B"/>
    <property type="match status" value="1"/>
</dbReference>
<reference evidence="11" key="1">
    <citation type="journal article" date="2019" name="Int. J. Syst. Evol. Microbiol.">
        <title>The Global Catalogue of Microorganisms (GCM) 10K type strain sequencing project: providing services to taxonomists for standard genome sequencing and annotation.</title>
        <authorList>
            <consortium name="The Broad Institute Genomics Platform"/>
            <consortium name="The Broad Institute Genome Sequencing Center for Infectious Disease"/>
            <person name="Wu L."/>
            <person name="Ma J."/>
        </authorList>
    </citation>
    <scope>NUCLEOTIDE SEQUENCE [LARGE SCALE GENOMIC DNA]</scope>
    <source>
        <strain evidence="11">KCTC 42182</strain>
    </source>
</reference>
<keyword evidence="3 8" id="KW-0547">Nucleotide-binding</keyword>
<feature type="binding site" evidence="8">
    <location>
        <begin position="12"/>
        <end position="14"/>
    </location>
    <ligand>
        <name>ATP</name>
        <dbReference type="ChEBI" id="CHEBI:30616"/>
    </ligand>
</feature>
<dbReference type="Proteomes" id="UP001595711">
    <property type="component" value="Unassembled WGS sequence"/>
</dbReference>
<dbReference type="InterPro" id="IPR024109">
    <property type="entry name" value="Trp-tRNA-ligase_bac-type"/>
</dbReference>
<dbReference type="InterPro" id="IPR014729">
    <property type="entry name" value="Rossmann-like_a/b/a_fold"/>
</dbReference>
<dbReference type="PANTHER" id="PTHR43766:SF1">
    <property type="entry name" value="TRYPTOPHAN--TRNA LIGASE, MITOCHONDRIAL"/>
    <property type="match status" value="1"/>
</dbReference>
<comment type="function">
    <text evidence="8">Catalyzes the attachment of tryptophan to tRNA(Trp).</text>
</comment>
<evidence type="ECO:0000256" key="9">
    <source>
        <dbReference type="RuleBase" id="RU363036"/>
    </source>
</evidence>
<dbReference type="InterPro" id="IPR002305">
    <property type="entry name" value="aa-tRNA-synth_Ic"/>
</dbReference>
<dbReference type="GO" id="GO:0004830">
    <property type="term" value="F:tryptophan-tRNA ligase activity"/>
    <property type="evidence" value="ECO:0007669"/>
    <property type="project" value="UniProtKB-EC"/>
</dbReference>
<evidence type="ECO:0000256" key="2">
    <source>
        <dbReference type="ARBA" id="ARBA00022598"/>
    </source>
</evidence>
<evidence type="ECO:0000313" key="11">
    <source>
        <dbReference type="Proteomes" id="UP001595711"/>
    </source>
</evidence>
<keyword evidence="5 8" id="KW-0648">Protein biosynthesis</keyword>
<dbReference type="Pfam" id="PF00579">
    <property type="entry name" value="tRNA-synt_1b"/>
    <property type="match status" value="1"/>
</dbReference>
<dbReference type="InterPro" id="IPR050203">
    <property type="entry name" value="Trp-tRNA_synthetase"/>
</dbReference>
<comment type="subcellular location">
    <subcellularLocation>
        <location evidence="8">Cytoplasm</location>
    </subcellularLocation>
</comment>
<dbReference type="PRINTS" id="PR01039">
    <property type="entry name" value="TRNASYNTHTRP"/>
</dbReference>
<evidence type="ECO:0000256" key="1">
    <source>
        <dbReference type="ARBA" id="ARBA00005594"/>
    </source>
</evidence>
<dbReference type="SUPFAM" id="SSF52374">
    <property type="entry name" value="Nucleotidylyl transferase"/>
    <property type="match status" value="1"/>
</dbReference>
<dbReference type="InterPro" id="IPR002306">
    <property type="entry name" value="Trp-tRNA-ligase"/>
</dbReference>
<dbReference type="Gene3D" id="3.40.50.620">
    <property type="entry name" value="HUPs"/>
    <property type="match status" value="1"/>
</dbReference>
<feature type="binding site" evidence="8">
    <location>
        <begin position="20"/>
        <end position="21"/>
    </location>
    <ligand>
        <name>ATP</name>
        <dbReference type="ChEBI" id="CHEBI:30616"/>
    </ligand>
</feature>
<accession>A0ABV7VEM2</accession>
<keyword evidence="4 8" id="KW-0067">ATP-binding</keyword>
<dbReference type="NCBIfam" id="TIGR00233">
    <property type="entry name" value="trpS"/>
    <property type="match status" value="1"/>
</dbReference>
<feature type="binding site" evidence="8">
    <location>
        <begin position="149"/>
        <end position="151"/>
    </location>
    <ligand>
        <name>ATP</name>
        <dbReference type="ChEBI" id="CHEBI:30616"/>
    </ligand>
</feature>
<evidence type="ECO:0000256" key="5">
    <source>
        <dbReference type="ARBA" id="ARBA00022917"/>
    </source>
</evidence>
<keyword evidence="11" id="KW-1185">Reference proteome</keyword>
<feature type="short sequence motif" description="'HIGH' region" evidence="8">
    <location>
        <begin position="13"/>
        <end position="21"/>
    </location>
</feature>
<comment type="similarity">
    <text evidence="1 8 9">Belongs to the class-I aminoacyl-tRNA synthetase family.</text>
</comment>
<feature type="binding site" evidence="8">
    <location>
        <position position="189"/>
    </location>
    <ligand>
        <name>ATP</name>
        <dbReference type="ChEBI" id="CHEBI:30616"/>
    </ligand>
</feature>